<sequence length="86" mass="9975">MKTVFSFPSEDETVKKKMTVEEALNHVKTHAYFHIDDIHSLLDFLFHYGFIIRLGEHCYIAENEEYMIRIDNNGNGEIVKKGGNNA</sequence>
<dbReference type="RefSeq" id="YP_009197911.1">
    <property type="nucleotide sequence ID" value="NC_028787.1"/>
</dbReference>
<dbReference type="Proteomes" id="UP000202152">
    <property type="component" value="Segment"/>
</dbReference>
<proteinExistence type="predicted"/>
<dbReference type="GeneID" id="26625112"/>
<accession>A0A0N9NJK2</accession>
<dbReference type="EMBL" id="KP282674">
    <property type="protein sequence ID" value="ALG96834.1"/>
    <property type="molecule type" value="Genomic_DNA"/>
</dbReference>
<reference evidence="1 2" key="1">
    <citation type="journal article" date="2015" name="Environ. Microbiol.">
        <title>Novel viral genomes identified from six metagenomes reveal wide distribution of archaeal viruses and high viral diversity in terrestrial hot springs.</title>
        <authorList>
            <person name="Gudbergsdottir S.R."/>
            <person name="Menzel P."/>
            <person name="Krogh A."/>
            <person name="Young M."/>
            <person name="Peng X."/>
        </authorList>
    </citation>
    <scope>NUCLEOTIDE SEQUENCE [LARGE SCALE GENOMIC DNA]</scope>
    <source>
        <strain evidence="1 2">ABV3</strain>
    </source>
</reference>
<name>A0A0N9NJK2_9VIRU</name>
<organism evidence="1 2">
    <name type="scientific">Acidianus bottle-shaped virus 3 strain ABV3</name>
    <dbReference type="NCBI Taxonomy" id="1732174"/>
    <lineage>
        <taxon>Viruses</taxon>
        <taxon>Viruses incertae sedis</taxon>
        <taxon>Ampullaviridae</taxon>
        <taxon>Bottigliavirus</taxon>
        <taxon>Bottigliavirus krisuvikense</taxon>
        <taxon>Bottigliavirus ABV3</taxon>
    </lineage>
</organism>
<protein>
    <submittedName>
        <fullName evidence="1">Uncharacterized protein</fullName>
    </submittedName>
</protein>
<evidence type="ECO:0000313" key="2">
    <source>
        <dbReference type="Proteomes" id="UP000202152"/>
    </source>
</evidence>
<evidence type="ECO:0000313" key="1">
    <source>
        <dbReference type="EMBL" id="ALG96834.1"/>
    </source>
</evidence>
<keyword evidence="2" id="KW-1185">Reference proteome</keyword>
<dbReference type="KEGG" id="vg:26625112"/>